<comment type="similarity">
    <text evidence="1">Belongs to the ABC transporter superfamily.</text>
</comment>
<evidence type="ECO:0000259" key="5">
    <source>
        <dbReference type="PROSITE" id="PS50893"/>
    </source>
</evidence>
<keyword evidence="4 6" id="KW-0067">ATP-binding</keyword>
<dbReference type="InterPro" id="IPR027417">
    <property type="entry name" value="P-loop_NTPase"/>
</dbReference>
<dbReference type="EMBL" id="JBITLV010000001">
    <property type="protein sequence ID" value="MFI7585555.1"/>
    <property type="molecule type" value="Genomic_DNA"/>
</dbReference>
<organism evidence="6 7">
    <name type="scientific">Spongisporangium articulatum</name>
    <dbReference type="NCBI Taxonomy" id="3362603"/>
    <lineage>
        <taxon>Bacteria</taxon>
        <taxon>Bacillati</taxon>
        <taxon>Actinomycetota</taxon>
        <taxon>Actinomycetes</taxon>
        <taxon>Kineosporiales</taxon>
        <taxon>Kineosporiaceae</taxon>
        <taxon>Spongisporangium</taxon>
    </lineage>
</organism>
<dbReference type="RefSeq" id="WP_398273631.1">
    <property type="nucleotide sequence ID" value="NZ_JBITLV010000001.1"/>
</dbReference>
<dbReference type="SMART" id="SM00382">
    <property type="entry name" value="AAA"/>
    <property type="match status" value="1"/>
</dbReference>
<evidence type="ECO:0000313" key="7">
    <source>
        <dbReference type="Proteomes" id="UP001612915"/>
    </source>
</evidence>
<dbReference type="SUPFAM" id="SSF52540">
    <property type="entry name" value="P-loop containing nucleoside triphosphate hydrolases"/>
    <property type="match status" value="1"/>
</dbReference>
<evidence type="ECO:0000256" key="1">
    <source>
        <dbReference type="ARBA" id="ARBA00005417"/>
    </source>
</evidence>
<evidence type="ECO:0000256" key="2">
    <source>
        <dbReference type="ARBA" id="ARBA00022448"/>
    </source>
</evidence>
<dbReference type="Proteomes" id="UP001612915">
    <property type="component" value="Unassembled WGS sequence"/>
</dbReference>
<dbReference type="PROSITE" id="PS50893">
    <property type="entry name" value="ABC_TRANSPORTER_2"/>
    <property type="match status" value="1"/>
</dbReference>
<dbReference type="PANTHER" id="PTHR43335">
    <property type="entry name" value="ABC TRANSPORTER, ATP-BINDING PROTEIN"/>
    <property type="match status" value="1"/>
</dbReference>
<dbReference type="GO" id="GO:0005524">
    <property type="term" value="F:ATP binding"/>
    <property type="evidence" value="ECO:0007669"/>
    <property type="project" value="UniProtKB-KW"/>
</dbReference>
<sequence>MIRMEHLTKRHGDVVALDDLTLTIRPGAVTGLIGPNGAGKTTTLRLIVGLDTPTGGAVTVDGVRYADLPHPAQTLGAHLDVRSAHPGRTARSHLLGLARHLGVEPERVTEVLARTGLAGVARRRVGTFSLGMTQRLGIAGGLLGDPEVLVLDEPVNGLDTEGVRWIRGLLRALAAEGRTVLVCSHLLAELERIADHVVVLGRGRLLADAPLAAFLQNGTLEDGYVRLVTGHEEFRTVA</sequence>
<accession>A0ABW8AGR8</accession>
<reference evidence="6 7" key="1">
    <citation type="submission" date="2024-10" db="EMBL/GenBank/DDBJ databases">
        <title>The Natural Products Discovery Center: Release of the First 8490 Sequenced Strains for Exploring Actinobacteria Biosynthetic Diversity.</title>
        <authorList>
            <person name="Kalkreuter E."/>
            <person name="Kautsar S.A."/>
            <person name="Yang D."/>
            <person name="Bader C.D."/>
            <person name="Teijaro C.N."/>
            <person name="Fluegel L."/>
            <person name="Davis C.M."/>
            <person name="Simpson J.R."/>
            <person name="Lauterbach L."/>
            <person name="Steele A.D."/>
            <person name="Gui C."/>
            <person name="Meng S."/>
            <person name="Li G."/>
            <person name="Viehrig K."/>
            <person name="Ye F."/>
            <person name="Su P."/>
            <person name="Kiefer A.F."/>
            <person name="Nichols A."/>
            <person name="Cepeda A.J."/>
            <person name="Yan W."/>
            <person name="Fan B."/>
            <person name="Jiang Y."/>
            <person name="Adhikari A."/>
            <person name="Zheng C.-J."/>
            <person name="Schuster L."/>
            <person name="Cowan T.M."/>
            <person name="Smanski M.J."/>
            <person name="Chevrette M.G."/>
            <person name="De Carvalho L.P.S."/>
            <person name="Shen B."/>
        </authorList>
    </citation>
    <scope>NUCLEOTIDE SEQUENCE [LARGE SCALE GENOMIC DNA]</scope>
    <source>
        <strain evidence="6 7">NPDC049639</strain>
    </source>
</reference>
<dbReference type="InterPro" id="IPR003593">
    <property type="entry name" value="AAA+_ATPase"/>
</dbReference>
<gene>
    <name evidence="6" type="ORF">ACIB24_00605</name>
</gene>
<dbReference type="Pfam" id="PF00005">
    <property type="entry name" value="ABC_tran"/>
    <property type="match status" value="1"/>
</dbReference>
<keyword evidence="2" id="KW-0813">Transport</keyword>
<comment type="caution">
    <text evidence="6">The sequence shown here is derived from an EMBL/GenBank/DDBJ whole genome shotgun (WGS) entry which is preliminary data.</text>
</comment>
<keyword evidence="3" id="KW-0547">Nucleotide-binding</keyword>
<dbReference type="Gene3D" id="3.40.50.300">
    <property type="entry name" value="P-loop containing nucleotide triphosphate hydrolases"/>
    <property type="match status" value="1"/>
</dbReference>
<dbReference type="PANTHER" id="PTHR43335:SF4">
    <property type="entry name" value="ABC TRANSPORTER, ATP-BINDING PROTEIN"/>
    <property type="match status" value="1"/>
</dbReference>
<dbReference type="InterPro" id="IPR003439">
    <property type="entry name" value="ABC_transporter-like_ATP-bd"/>
</dbReference>
<evidence type="ECO:0000256" key="4">
    <source>
        <dbReference type="ARBA" id="ARBA00022840"/>
    </source>
</evidence>
<feature type="domain" description="ABC transporter" evidence="5">
    <location>
        <begin position="2"/>
        <end position="227"/>
    </location>
</feature>
<evidence type="ECO:0000313" key="6">
    <source>
        <dbReference type="EMBL" id="MFI7585555.1"/>
    </source>
</evidence>
<evidence type="ECO:0000256" key="3">
    <source>
        <dbReference type="ARBA" id="ARBA00022741"/>
    </source>
</evidence>
<name>A0ABW8AGR8_9ACTN</name>
<keyword evidence="7" id="KW-1185">Reference proteome</keyword>
<protein>
    <submittedName>
        <fullName evidence="6">ABC transporter ATP-binding protein</fullName>
    </submittedName>
</protein>
<proteinExistence type="inferred from homology"/>